<evidence type="ECO:0000256" key="1">
    <source>
        <dbReference type="ARBA" id="ARBA00000085"/>
    </source>
</evidence>
<evidence type="ECO:0000256" key="5">
    <source>
        <dbReference type="ARBA" id="ARBA00022741"/>
    </source>
</evidence>
<feature type="domain" description="PAC" evidence="13">
    <location>
        <begin position="715"/>
        <end position="766"/>
    </location>
</feature>
<evidence type="ECO:0000259" key="10">
    <source>
        <dbReference type="PROSITE" id="PS50109"/>
    </source>
</evidence>
<sequence>MFKASSENHLPFGLAYQHMMNGIAIIHPHTYKIIYTNPALLGLLGYDSEAQGGVLPELDWLCPDPQDRQSFVEAAENFCSLSGYKQDAKQDTEKRIRHLNGQLTWVRQRLSLLPSVDFVSTGFIIAEFSDFVHRNQENLPLLNNRNLLSLLTRNFQDVISVSNSDGVIHFVSPSSLEVLGIDPKDMIGKKRIEYYHPDDVVQMSKPGQLYSEDDLFMRRIRHSDGSYIWVEVWSKIIWDDLDQTEKILSVARNVTKRKKSEEKLAQCQRIAQIGTWDWDLSGPYLNVSEGTMRIFGNAFDSVIEGPEAIFRMVHQDDVVRAMEEVSQSVAQGKNGSIVHRIVLANGEIRVIINQWEVEKDSSGASRQLIGIIQDITEQTQMEQRLRESEQRYKSMFDNNPAAVYSMDLEGNYLTANANLEKLSGYSLEELIGMYYGPLVSEKDVEKTRKHFQLAASGEAQNYEITIIHKEGHDVDISVANIPILVNGQVVGVYGISSDITDRKRLDERIRESESRYKSLFDNNETAICSFDNLGRYRSINLSMQALTGYTLEELQSGENTPLVHSDDLSRSIEKAKLVLQGTSQEYEARMIAKDGTIRDLSINNVPIIINDKVDGFYGIATDITDLKLYMERIKKLGYEHERILNALTEGIFRLNAEGFSTFINSAGAALLGIPNHETINPIDLGLIQQTDVDGNPYKPDASPIIRAIREGRTFKENEAVFWKRSGTSFLVEYQVTPLFDKGELNGAVVVFRDITGEKEIIRAKEFAERSDRAKSDFLSIMSHELRTPMNGIIGMMDLMLETKLNEEQREYADIISQSSEALLHILNEILDFSKIEAGKMVLNPEPLSVEDALTEVSELFAVSASEKGVAINCSIAAEVPGFIISDPVRLRQVLVNLVSNAVKFTEYGSVNLSCGLISRSTEKELLLEFVIEDTGIGIPQDKVSQLFQSFSQVHSGMSRKYGGTGLGLAICKKLVELLGGDISVESVVGEGSTFRFTLLTSEHVVPGVMQVNEIPMRSADQVPAVEPVVPAEPYGKLSILVAEDHPINQKIFRSILMKLGYGMDVVENGEEALNAVMNAEPDKRYDLIFMDLQMPVMDGLEAASLIRQQVPDPASSVIVALTAYTRPEDREACFAAGMQEFLRKPVRLEEIDALLRKYALGSGL</sequence>
<dbReference type="InterPro" id="IPR000014">
    <property type="entry name" value="PAS"/>
</dbReference>
<dbReference type="InterPro" id="IPR013767">
    <property type="entry name" value="PAS_fold"/>
</dbReference>
<evidence type="ECO:0000256" key="4">
    <source>
        <dbReference type="ARBA" id="ARBA00022679"/>
    </source>
</evidence>
<dbReference type="Gene3D" id="2.10.70.100">
    <property type="match status" value="1"/>
</dbReference>
<dbReference type="Gene3D" id="3.40.50.2300">
    <property type="match status" value="1"/>
</dbReference>
<dbReference type="CDD" id="cd16922">
    <property type="entry name" value="HATPase_EvgS-ArcB-TorS-like"/>
    <property type="match status" value="1"/>
</dbReference>
<accession>A0ABS4IUF9</accession>
<dbReference type="PROSITE" id="PS50112">
    <property type="entry name" value="PAS"/>
    <property type="match status" value="4"/>
</dbReference>
<keyword evidence="5" id="KW-0547">Nucleotide-binding</keyword>
<feature type="domain" description="PAS" evidence="12">
    <location>
        <begin position="388"/>
        <end position="458"/>
    </location>
</feature>
<feature type="modified residue" description="4-aspartylphosphate" evidence="9">
    <location>
        <position position="1091"/>
    </location>
</feature>
<evidence type="ECO:0000256" key="3">
    <source>
        <dbReference type="ARBA" id="ARBA00022553"/>
    </source>
</evidence>
<dbReference type="InterPro" id="IPR003594">
    <property type="entry name" value="HATPase_dom"/>
</dbReference>
<evidence type="ECO:0000256" key="8">
    <source>
        <dbReference type="ARBA" id="ARBA00023012"/>
    </source>
</evidence>
<dbReference type="InterPro" id="IPR036890">
    <property type="entry name" value="HATPase_C_sf"/>
</dbReference>
<dbReference type="RefSeq" id="WP_209971978.1">
    <property type="nucleotide sequence ID" value="NZ_JAGGLB010000008.1"/>
</dbReference>
<dbReference type="Pfam" id="PF13188">
    <property type="entry name" value="PAS_8"/>
    <property type="match status" value="1"/>
</dbReference>
<feature type="domain" description="PAC" evidence="13">
    <location>
        <begin position="335"/>
        <end position="387"/>
    </location>
</feature>
<dbReference type="InterPro" id="IPR036097">
    <property type="entry name" value="HisK_dim/P_sf"/>
</dbReference>
<evidence type="ECO:0000256" key="2">
    <source>
        <dbReference type="ARBA" id="ARBA00012438"/>
    </source>
</evidence>
<dbReference type="CDD" id="cd00130">
    <property type="entry name" value="PAS"/>
    <property type="match status" value="4"/>
</dbReference>
<evidence type="ECO:0000259" key="12">
    <source>
        <dbReference type="PROSITE" id="PS50112"/>
    </source>
</evidence>
<keyword evidence="4" id="KW-0808">Transferase</keyword>
<dbReference type="EC" id="2.7.13.3" evidence="2"/>
<reference evidence="14 15" key="1">
    <citation type="submission" date="2021-03" db="EMBL/GenBank/DDBJ databases">
        <title>Genomic Encyclopedia of Type Strains, Phase IV (KMG-IV): sequencing the most valuable type-strain genomes for metagenomic binning, comparative biology and taxonomic classification.</title>
        <authorList>
            <person name="Goeker M."/>
        </authorList>
    </citation>
    <scope>NUCLEOTIDE SEQUENCE [LARGE SCALE GENOMIC DNA]</scope>
    <source>
        <strain evidence="14 15">DSM 26048</strain>
    </source>
</reference>
<dbReference type="Gene3D" id="3.30.565.10">
    <property type="entry name" value="Histidine kinase-like ATPase, C-terminal domain"/>
    <property type="match status" value="1"/>
</dbReference>
<dbReference type="Gene3D" id="1.10.287.130">
    <property type="match status" value="1"/>
</dbReference>
<name>A0ABS4IUF9_9BACL</name>
<evidence type="ECO:0000256" key="9">
    <source>
        <dbReference type="PROSITE-ProRule" id="PRU00169"/>
    </source>
</evidence>
<dbReference type="SMART" id="SM00448">
    <property type="entry name" value="REC"/>
    <property type="match status" value="1"/>
</dbReference>
<evidence type="ECO:0000313" key="15">
    <source>
        <dbReference type="Proteomes" id="UP001519287"/>
    </source>
</evidence>
<keyword evidence="15" id="KW-1185">Reference proteome</keyword>
<dbReference type="InterPro" id="IPR011006">
    <property type="entry name" value="CheY-like_superfamily"/>
</dbReference>
<dbReference type="Pfam" id="PF00989">
    <property type="entry name" value="PAS"/>
    <property type="match status" value="1"/>
</dbReference>
<dbReference type="NCBIfam" id="TIGR00229">
    <property type="entry name" value="sensory_box"/>
    <property type="match status" value="3"/>
</dbReference>
<dbReference type="SMART" id="SM00086">
    <property type="entry name" value="PAC"/>
    <property type="match status" value="6"/>
</dbReference>
<dbReference type="PROSITE" id="PS50113">
    <property type="entry name" value="PAC"/>
    <property type="match status" value="5"/>
</dbReference>
<evidence type="ECO:0000259" key="13">
    <source>
        <dbReference type="PROSITE" id="PS50113"/>
    </source>
</evidence>
<dbReference type="InterPro" id="IPR035965">
    <property type="entry name" value="PAS-like_dom_sf"/>
</dbReference>
<dbReference type="InterPro" id="IPR001610">
    <property type="entry name" value="PAC"/>
</dbReference>
<dbReference type="Proteomes" id="UP001519287">
    <property type="component" value="Unassembled WGS sequence"/>
</dbReference>
<dbReference type="SMART" id="SM00091">
    <property type="entry name" value="PAS"/>
    <property type="match status" value="6"/>
</dbReference>
<dbReference type="PROSITE" id="PS50110">
    <property type="entry name" value="RESPONSE_REGULATORY"/>
    <property type="match status" value="1"/>
</dbReference>
<dbReference type="Pfam" id="PF08447">
    <property type="entry name" value="PAS_3"/>
    <property type="match status" value="3"/>
</dbReference>
<dbReference type="SUPFAM" id="SSF52172">
    <property type="entry name" value="CheY-like"/>
    <property type="match status" value="1"/>
</dbReference>
<feature type="domain" description="PAS" evidence="12">
    <location>
        <begin position="512"/>
        <end position="582"/>
    </location>
</feature>
<dbReference type="SMART" id="SM00387">
    <property type="entry name" value="HATPase_c"/>
    <property type="match status" value="1"/>
</dbReference>
<comment type="caution">
    <text evidence="14">The sequence shown here is derived from an EMBL/GenBank/DDBJ whole genome shotgun (WGS) entry which is preliminary data.</text>
</comment>
<dbReference type="InterPro" id="IPR004358">
    <property type="entry name" value="Sig_transdc_His_kin-like_C"/>
</dbReference>
<keyword evidence="8" id="KW-0902">Two-component regulatory system</keyword>
<feature type="domain" description="PAC" evidence="13">
    <location>
        <begin position="213"/>
        <end position="266"/>
    </location>
</feature>
<keyword evidence="6" id="KW-0418">Kinase</keyword>
<feature type="domain" description="Histidine kinase" evidence="10">
    <location>
        <begin position="780"/>
        <end position="1002"/>
    </location>
</feature>
<dbReference type="PANTHER" id="PTHR43047:SF64">
    <property type="entry name" value="HISTIDINE KINASE CONTAINING CHEY-HOMOLOGOUS RECEIVER DOMAIN AND PAS DOMAIN-RELATED"/>
    <property type="match status" value="1"/>
</dbReference>
<evidence type="ECO:0000256" key="7">
    <source>
        <dbReference type="ARBA" id="ARBA00022840"/>
    </source>
</evidence>
<dbReference type="PROSITE" id="PS50109">
    <property type="entry name" value="HIS_KIN"/>
    <property type="match status" value="1"/>
</dbReference>
<protein>
    <recommendedName>
        <fullName evidence="2">histidine kinase</fullName>
        <ecNumber evidence="2">2.7.13.3</ecNumber>
    </recommendedName>
</protein>
<dbReference type="Pfam" id="PF00512">
    <property type="entry name" value="HisKA"/>
    <property type="match status" value="1"/>
</dbReference>
<dbReference type="InterPro" id="IPR013656">
    <property type="entry name" value="PAS_4"/>
</dbReference>
<keyword evidence="7" id="KW-0067">ATP-binding</keyword>
<dbReference type="Pfam" id="PF08448">
    <property type="entry name" value="PAS_4"/>
    <property type="match status" value="1"/>
</dbReference>
<dbReference type="CDD" id="cd17546">
    <property type="entry name" value="REC_hyHK_CKI1_RcsC-like"/>
    <property type="match status" value="1"/>
</dbReference>
<feature type="domain" description="Response regulatory" evidence="11">
    <location>
        <begin position="1038"/>
        <end position="1159"/>
    </location>
</feature>
<dbReference type="SMART" id="SM00388">
    <property type="entry name" value="HisKA"/>
    <property type="match status" value="1"/>
</dbReference>
<dbReference type="Pfam" id="PF00072">
    <property type="entry name" value="Response_reg"/>
    <property type="match status" value="1"/>
</dbReference>
<proteinExistence type="predicted"/>
<evidence type="ECO:0000256" key="6">
    <source>
        <dbReference type="ARBA" id="ARBA00022777"/>
    </source>
</evidence>
<dbReference type="InterPro" id="IPR000700">
    <property type="entry name" value="PAS-assoc_C"/>
</dbReference>
<evidence type="ECO:0000259" key="11">
    <source>
        <dbReference type="PROSITE" id="PS50110"/>
    </source>
</evidence>
<organism evidence="14 15">
    <name type="scientific">Paenibacillus eucommiae</name>
    <dbReference type="NCBI Taxonomy" id="1355755"/>
    <lineage>
        <taxon>Bacteria</taxon>
        <taxon>Bacillati</taxon>
        <taxon>Bacillota</taxon>
        <taxon>Bacilli</taxon>
        <taxon>Bacillales</taxon>
        <taxon>Paenibacillaceae</taxon>
        <taxon>Paenibacillus</taxon>
    </lineage>
</organism>
<dbReference type="PRINTS" id="PR00344">
    <property type="entry name" value="BCTRLSENSOR"/>
</dbReference>
<feature type="domain" description="PAS" evidence="12">
    <location>
        <begin position="144"/>
        <end position="199"/>
    </location>
</feature>
<feature type="domain" description="PAC" evidence="13">
    <location>
        <begin position="584"/>
        <end position="635"/>
    </location>
</feature>
<feature type="domain" description="PAS" evidence="12">
    <location>
        <begin position="641"/>
        <end position="680"/>
    </location>
</feature>
<dbReference type="Gene3D" id="3.30.450.20">
    <property type="entry name" value="PAS domain"/>
    <property type="match status" value="6"/>
</dbReference>
<dbReference type="CDD" id="cd00082">
    <property type="entry name" value="HisKA"/>
    <property type="match status" value="1"/>
</dbReference>
<dbReference type="PANTHER" id="PTHR43047">
    <property type="entry name" value="TWO-COMPONENT HISTIDINE PROTEIN KINASE"/>
    <property type="match status" value="1"/>
</dbReference>
<dbReference type="SUPFAM" id="SSF47384">
    <property type="entry name" value="Homodimeric domain of signal transducing histidine kinase"/>
    <property type="match status" value="1"/>
</dbReference>
<dbReference type="Pfam" id="PF02518">
    <property type="entry name" value="HATPase_c"/>
    <property type="match status" value="1"/>
</dbReference>
<keyword evidence="3 9" id="KW-0597">Phosphoprotein</keyword>
<dbReference type="InterPro" id="IPR001789">
    <property type="entry name" value="Sig_transdc_resp-reg_receiver"/>
</dbReference>
<comment type="catalytic activity">
    <reaction evidence="1">
        <text>ATP + protein L-histidine = ADP + protein N-phospho-L-histidine.</text>
        <dbReference type="EC" id="2.7.13.3"/>
    </reaction>
</comment>
<feature type="domain" description="PAC" evidence="13">
    <location>
        <begin position="460"/>
        <end position="511"/>
    </location>
</feature>
<dbReference type="InterPro" id="IPR003661">
    <property type="entry name" value="HisK_dim/P_dom"/>
</dbReference>
<gene>
    <name evidence="14" type="ORF">J2Z66_002816</name>
</gene>
<dbReference type="EMBL" id="JAGGLB010000008">
    <property type="protein sequence ID" value="MBP1991209.1"/>
    <property type="molecule type" value="Genomic_DNA"/>
</dbReference>
<dbReference type="SUPFAM" id="SSF55785">
    <property type="entry name" value="PYP-like sensor domain (PAS domain)"/>
    <property type="match status" value="6"/>
</dbReference>
<evidence type="ECO:0000313" key="14">
    <source>
        <dbReference type="EMBL" id="MBP1991209.1"/>
    </source>
</evidence>
<dbReference type="SUPFAM" id="SSF55874">
    <property type="entry name" value="ATPase domain of HSP90 chaperone/DNA topoisomerase II/histidine kinase"/>
    <property type="match status" value="1"/>
</dbReference>
<dbReference type="InterPro" id="IPR005467">
    <property type="entry name" value="His_kinase_dom"/>
</dbReference>
<dbReference type="InterPro" id="IPR013655">
    <property type="entry name" value="PAS_fold_3"/>
</dbReference>